<protein>
    <submittedName>
        <fullName evidence="2">Uncharacterized protein</fullName>
    </submittedName>
</protein>
<feature type="compositionally biased region" description="Acidic residues" evidence="1">
    <location>
        <begin position="94"/>
        <end position="107"/>
    </location>
</feature>
<comment type="caution">
    <text evidence="2">The sequence shown here is derived from an EMBL/GenBank/DDBJ whole genome shotgun (WGS) entry which is preliminary data.</text>
</comment>
<gene>
    <name evidence="2" type="ORF">M0812_20756</name>
</gene>
<evidence type="ECO:0000313" key="3">
    <source>
        <dbReference type="Proteomes" id="UP001146793"/>
    </source>
</evidence>
<evidence type="ECO:0000256" key="1">
    <source>
        <dbReference type="SAM" id="MobiDB-lite"/>
    </source>
</evidence>
<name>A0AAV7YPX1_9EUKA</name>
<dbReference type="EMBL" id="JANTQA010000047">
    <property type="protein sequence ID" value="KAJ3431832.1"/>
    <property type="molecule type" value="Genomic_DNA"/>
</dbReference>
<dbReference type="Proteomes" id="UP001146793">
    <property type="component" value="Unassembled WGS sequence"/>
</dbReference>
<dbReference type="AlphaFoldDB" id="A0AAV7YPX1"/>
<feature type="region of interest" description="Disordered" evidence="1">
    <location>
        <begin position="94"/>
        <end position="113"/>
    </location>
</feature>
<sequence length="382" mass="45750">MQNNKTQPKRRTKTKNQKRIEKLLEEYPTAVEGLNKGMLQLPNCPKVVRISTKIIDFESDQKSKENMTIKRKVTKRELICFMIKKFNIFLDHSDEEEKENENENENENELKRESEWVTFRPSSQKNFDSIITLIDSKEFEKQLSLTTKRLRYWYEQDSTSFQGVEPAHLSSSYRIPCNVIIDKNQLKKFCAENSETDRSSQIKKVYRAFSFFFLARFNCINSTHKNRKKMFFSRNYKFGFGNSQLNKNKIEETFPKTKNEKKIRKESTKHIQLKRTRKRKRKTPRPKRISTKEKFVDPDFHYSSFSSGDEIERETILPPNQTRTKERKMIITQERKTQNNVHAQNSVDNRYQDLQQLQSKTEQELEGELIWLLVNLKSHYRN</sequence>
<organism evidence="2 3">
    <name type="scientific">Anaeramoeba flamelloides</name>
    <dbReference type="NCBI Taxonomy" id="1746091"/>
    <lineage>
        <taxon>Eukaryota</taxon>
        <taxon>Metamonada</taxon>
        <taxon>Anaeramoebidae</taxon>
        <taxon>Anaeramoeba</taxon>
    </lineage>
</organism>
<feature type="compositionally biased region" description="Basic residues" evidence="1">
    <location>
        <begin position="271"/>
        <end position="289"/>
    </location>
</feature>
<reference evidence="2" key="1">
    <citation type="submission" date="2022-08" db="EMBL/GenBank/DDBJ databases">
        <title>Novel sulphate-reducing endosymbionts in the free-living metamonad Anaeramoeba.</title>
        <authorList>
            <person name="Jerlstrom-Hultqvist J."/>
            <person name="Cepicka I."/>
            <person name="Gallot-Lavallee L."/>
            <person name="Salas-Leiva D."/>
            <person name="Curtis B.A."/>
            <person name="Zahonova K."/>
            <person name="Pipaliya S."/>
            <person name="Dacks J."/>
            <person name="Roger A.J."/>
        </authorList>
    </citation>
    <scope>NUCLEOTIDE SEQUENCE</scope>
    <source>
        <strain evidence="2">Busselton2</strain>
    </source>
</reference>
<evidence type="ECO:0000313" key="2">
    <source>
        <dbReference type="EMBL" id="KAJ3431832.1"/>
    </source>
</evidence>
<accession>A0AAV7YPX1</accession>
<proteinExistence type="predicted"/>
<feature type="region of interest" description="Disordered" evidence="1">
    <location>
        <begin position="255"/>
        <end position="291"/>
    </location>
</feature>
<feature type="compositionally biased region" description="Basic and acidic residues" evidence="1">
    <location>
        <begin position="255"/>
        <end position="269"/>
    </location>
</feature>